<organism evidence="2 3">
    <name type="scientific">Arabis alpina</name>
    <name type="common">Alpine rock-cress</name>
    <dbReference type="NCBI Taxonomy" id="50452"/>
    <lineage>
        <taxon>Eukaryota</taxon>
        <taxon>Viridiplantae</taxon>
        <taxon>Streptophyta</taxon>
        <taxon>Embryophyta</taxon>
        <taxon>Tracheophyta</taxon>
        <taxon>Spermatophyta</taxon>
        <taxon>Magnoliopsida</taxon>
        <taxon>eudicotyledons</taxon>
        <taxon>Gunneridae</taxon>
        <taxon>Pentapetalae</taxon>
        <taxon>rosids</taxon>
        <taxon>malvids</taxon>
        <taxon>Brassicales</taxon>
        <taxon>Brassicaceae</taxon>
        <taxon>Arabideae</taxon>
        <taxon>Arabis</taxon>
    </lineage>
</organism>
<dbReference type="OrthoDB" id="1110025at2759"/>
<dbReference type="InterPro" id="IPR041577">
    <property type="entry name" value="RT_RNaseH_2"/>
</dbReference>
<dbReference type="PANTHER" id="PTHR33064:SF39">
    <property type="match status" value="1"/>
</dbReference>
<dbReference type="InterPro" id="IPR043502">
    <property type="entry name" value="DNA/RNA_pol_sf"/>
</dbReference>
<evidence type="ECO:0000313" key="3">
    <source>
        <dbReference type="Proteomes" id="UP000029120"/>
    </source>
</evidence>
<dbReference type="Gene3D" id="3.10.10.10">
    <property type="entry name" value="HIV Type 1 Reverse Transcriptase, subunit A, domain 1"/>
    <property type="match status" value="1"/>
</dbReference>
<feature type="domain" description="Reverse transcriptase/retrotransposon-derived protein RNase H-like" evidence="1">
    <location>
        <begin position="398"/>
        <end position="492"/>
    </location>
</feature>
<dbReference type="CDD" id="cd09274">
    <property type="entry name" value="RNase_HI_RT_Ty3"/>
    <property type="match status" value="1"/>
</dbReference>
<dbReference type="CDD" id="cd00303">
    <property type="entry name" value="retropepsin_like"/>
    <property type="match status" value="1"/>
</dbReference>
<evidence type="ECO:0000313" key="2">
    <source>
        <dbReference type="EMBL" id="KFK29168.1"/>
    </source>
</evidence>
<dbReference type="Gramene" id="KFK29168">
    <property type="protein sequence ID" value="KFK29168"/>
    <property type="gene ID" value="AALP_AA7G098200"/>
</dbReference>
<proteinExistence type="predicted"/>
<dbReference type="PANTHER" id="PTHR33064">
    <property type="entry name" value="POL PROTEIN"/>
    <property type="match status" value="1"/>
</dbReference>
<dbReference type="FunFam" id="3.30.70.270:FF:000020">
    <property type="entry name" value="Transposon Tf2-6 polyprotein-like Protein"/>
    <property type="match status" value="1"/>
</dbReference>
<dbReference type="eggNOG" id="KOG0017">
    <property type="taxonomic scope" value="Eukaryota"/>
</dbReference>
<evidence type="ECO:0000259" key="1">
    <source>
        <dbReference type="Pfam" id="PF17919"/>
    </source>
</evidence>
<name>A0A087GH16_ARAAL</name>
<dbReference type="Proteomes" id="UP000029120">
    <property type="component" value="Chromosome 7"/>
</dbReference>
<dbReference type="EMBL" id="CM002875">
    <property type="protein sequence ID" value="KFK29168.1"/>
    <property type="molecule type" value="Genomic_DNA"/>
</dbReference>
<dbReference type="InterPro" id="IPR021109">
    <property type="entry name" value="Peptidase_aspartic_dom_sf"/>
</dbReference>
<gene>
    <name evidence="2" type="ordered locus">AALP_Aa7g098200</name>
</gene>
<reference evidence="3" key="1">
    <citation type="journal article" date="2015" name="Nat. Plants">
        <title>Genome expansion of Arabis alpina linked with retrotransposition and reduced symmetric DNA methylation.</title>
        <authorList>
            <person name="Willing E.M."/>
            <person name="Rawat V."/>
            <person name="Mandakova T."/>
            <person name="Maumus F."/>
            <person name="James G.V."/>
            <person name="Nordstroem K.J."/>
            <person name="Becker C."/>
            <person name="Warthmann N."/>
            <person name="Chica C."/>
            <person name="Szarzynska B."/>
            <person name="Zytnicki M."/>
            <person name="Albani M.C."/>
            <person name="Kiefer C."/>
            <person name="Bergonzi S."/>
            <person name="Castaings L."/>
            <person name="Mateos J.L."/>
            <person name="Berns M.C."/>
            <person name="Bujdoso N."/>
            <person name="Piofczyk T."/>
            <person name="de Lorenzo L."/>
            <person name="Barrero-Sicilia C."/>
            <person name="Mateos I."/>
            <person name="Piednoel M."/>
            <person name="Hagmann J."/>
            <person name="Chen-Min-Tao R."/>
            <person name="Iglesias-Fernandez R."/>
            <person name="Schuster S.C."/>
            <person name="Alonso-Blanco C."/>
            <person name="Roudier F."/>
            <person name="Carbonero P."/>
            <person name="Paz-Ares J."/>
            <person name="Davis S.J."/>
            <person name="Pecinka A."/>
            <person name="Quesneville H."/>
            <person name="Colot V."/>
            <person name="Lysak M.A."/>
            <person name="Weigel D."/>
            <person name="Coupland G."/>
            <person name="Schneeberger K."/>
        </authorList>
    </citation>
    <scope>NUCLEOTIDE SEQUENCE [LARGE SCALE GENOMIC DNA]</scope>
    <source>
        <strain evidence="3">cv. Pajares</strain>
    </source>
</reference>
<dbReference type="Gene3D" id="3.30.70.270">
    <property type="match status" value="1"/>
</dbReference>
<sequence>MPLSVALSLGMTDFQPTRISLILADKSVRVPEGVLEDVPTKVGDCLIPADFVVLQYCEEPKDPLILGRPFLATGGAMIDVRKGRITLCVGDLEMKFDMDQVVQKPTINGQTFYVDTLDDITRAVFNKDYLVDPLERTFVNSVIETGQLKDASKGYAKMMNDIELVKQVVVNVELVGVSVKSERLSDWSEEKAPKIELKQLPAGLKIHLEEGAKTSVEHQRRLNPNLQEVVKKEIMKLLEAGIIYPISDSPWVSPVHLVPKKGGVIVVKNEKNELIPTRTVTGHGMCIDNRKLNAATRKNHFPLSFIDQMLERLANHPFYCFLDGYSSGIELGHKVSEDGIEVDRAKIEDMTSLQPPNCVKSVRSFHGHAGFYRRFIKDFSKIARPLTTLLCKDVKFVFTADCLAAFKQIKQALGSAPTVQPPDWTLPFEVMCDASGFAVGAVLSQKKDKKLHVIYYASRTLDDAQRNYATTEKELLAVVFAFEKFRPYLIGQR</sequence>
<dbReference type="SUPFAM" id="SSF56672">
    <property type="entry name" value="DNA/RNA polymerases"/>
    <property type="match status" value="1"/>
</dbReference>
<dbReference type="FunFam" id="3.10.20.370:FF:000001">
    <property type="entry name" value="Retrovirus-related Pol polyprotein from transposon 17.6-like protein"/>
    <property type="match status" value="1"/>
</dbReference>
<protein>
    <recommendedName>
        <fullName evidence="1">Reverse transcriptase/retrotransposon-derived protein RNase H-like domain-containing protein</fullName>
    </recommendedName>
</protein>
<dbReference type="AlphaFoldDB" id="A0A087GH16"/>
<dbReference type="Gene3D" id="2.40.70.10">
    <property type="entry name" value="Acid Proteases"/>
    <property type="match status" value="1"/>
</dbReference>
<dbReference type="InterPro" id="IPR051320">
    <property type="entry name" value="Viral_Replic_Matur_Polypro"/>
</dbReference>
<accession>A0A087GH16</accession>
<dbReference type="OMA" id="WITIEDF"/>
<dbReference type="Pfam" id="PF17919">
    <property type="entry name" value="RT_RNaseH_2"/>
    <property type="match status" value="1"/>
</dbReference>
<keyword evidence="3" id="KW-1185">Reference proteome</keyword>
<dbReference type="InterPro" id="IPR043128">
    <property type="entry name" value="Rev_trsase/Diguanyl_cyclase"/>
</dbReference>